<keyword evidence="2" id="KW-1133">Transmembrane helix</keyword>
<dbReference type="STRING" id="37928.SAMN04489742_2968"/>
<accession>A0A1H1ELB7</accession>
<dbReference type="EMBL" id="FNKH01000002">
    <property type="protein sequence ID" value="SDQ88936.1"/>
    <property type="molecule type" value="Genomic_DNA"/>
</dbReference>
<organism evidence="3 4">
    <name type="scientific">Crystallibacter crystallopoietes</name>
    <dbReference type="NCBI Taxonomy" id="37928"/>
    <lineage>
        <taxon>Bacteria</taxon>
        <taxon>Bacillati</taxon>
        <taxon>Actinomycetota</taxon>
        <taxon>Actinomycetes</taxon>
        <taxon>Micrococcales</taxon>
        <taxon>Micrococcaceae</taxon>
        <taxon>Crystallibacter</taxon>
    </lineage>
</organism>
<evidence type="ECO:0000256" key="2">
    <source>
        <dbReference type="SAM" id="Phobius"/>
    </source>
</evidence>
<dbReference type="Pfam" id="PF14029">
    <property type="entry name" value="DUF4244"/>
    <property type="match status" value="1"/>
</dbReference>
<keyword evidence="2" id="KW-0812">Transmembrane</keyword>
<keyword evidence="2" id="KW-0472">Membrane</keyword>
<feature type="region of interest" description="Disordered" evidence="1">
    <location>
        <begin position="1"/>
        <end position="21"/>
    </location>
</feature>
<reference evidence="3 4" key="1">
    <citation type="submission" date="2016-10" db="EMBL/GenBank/DDBJ databases">
        <authorList>
            <person name="de Groot N.N."/>
        </authorList>
    </citation>
    <scope>NUCLEOTIDE SEQUENCE [LARGE SCALE GENOMIC DNA]</scope>
    <source>
        <strain evidence="3 4">DSM 20117</strain>
    </source>
</reference>
<evidence type="ECO:0000313" key="4">
    <source>
        <dbReference type="Proteomes" id="UP000181917"/>
    </source>
</evidence>
<evidence type="ECO:0008006" key="5">
    <source>
        <dbReference type="Google" id="ProtNLM"/>
    </source>
</evidence>
<dbReference type="RefSeq" id="WP_083339766.1">
    <property type="nucleotide sequence ID" value="NZ_CP018863.1"/>
</dbReference>
<evidence type="ECO:0000313" key="3">
    <source>
        <dbReference type="EMBL" id="SDQ88936.1"/>
    </source>
</evidence>
<dbReference type="Proteomes" id="UP000181917">
    <property type="component" value="Unassembled WGS sequence"/>
</dbReference>
<sequence length="100" mass="10380">MSLSRSTQFSRSFDGSAAAEASAESEEIAEVIQLPLPHVDETAGRGWRRLTGSEAGMATAEYAIATLAAVGFAGLLVLILRSGEVRGLLTGLVEMALTAV</sequence>
<keyword evidence="4" id="KW-1185">Reference proteome</keyword>
<evidence type="ECO:0000256" key="1">
    <source>
        <dbReference type="SAM" id="MobiDB-lite"/>
    </source>
</evidence>
<feature type="compositionally biased region" description="Polar residues" evidence="1">
    <location>
        <begin position="1"/>
        <end position="13"/>
    </location>
</feature>
<gene>
    <name evidence="3" type="ORF">SAMN04489742_2968</name>
</gene>
<protein>
    <recommendedName>
        <fullName evidence="5">DUF4244 domain-containing protein</fullName>
    </recommendedName>
</protein>
<dbReference type="AlphaFoldDB" id="A0A1H1ELB7"/>
<dbReference type="InterPro" id="IPR025338">
    <property type="entry name" value="DUF4244"/>
</dbReference>
<proteinExistence type="predicted"/>
<name>A0A1H1ELB7_9MICC</name>
<feature type="transmembrane region" description="Helical" evidence="2">
    <location>
        <begin position="62"/>
        <end position="80"/>
    </location>
</feature>